<dbReference type="InterPro" id="IPR014027">
    <property type="entry name" value="UDP-Glc/GDP-Man_DH_C"/>
</dbReference>
<dbReference type="Proteomes" id="UP000002516">
    <property type="component" value="Chromosome"/>
</dbReference>
<keyword evidence="7" id="KW-1185">Reference proteome</keyword>
<dbReference type="PIRSF" id="PIRSF500136">
    <property type="entry name" value="UDP_ManNAc_DH"/>
    <property type="match status" value="1"/>
</dbReference>
<organism evidence="6 7">
    <name type="scientific">Xylella fastidiosa (strain Temecula1 / ATCC 700964)</name>
    <dbReference type="NCBI Taxonomy" id="183190"/>
    <lineage>
        <taxon>Bacteria</taxon>
        <taxon>Pseudomonadati</taxon>
        <taxon>Pseudomonadota</taxon>
        <taxon>Gammaproteobacteria</taxon>
        <taxon>Lysobacterales</taxon>
        <taxon>Lysobacteraceae</taxon>
        <taxon>Xylella</taxon>
    </lineage>
</organism>
<dbReference type="SUPFAM" id="SSF52413">
    <property type="entry name" value="UDP-glucose/GDP-mannose dehydrogenase C-terminal domain"/>
    <property type="match status" value="1"/>
</dbReference>
<reference evidence="6 7" key="1">
    <citation type="journal article" date="2003" name="J. Bacteriol.">
        <title>Comparative analyses of the complete genome sequences of Pierce's disease and citrus variegated chlorosis strains of Xylella fastidiosa.</title>
        <authorList>
            <person name="Van Sluys M.A."/>
            <person name="de Oliveira M.C."/>
            <person name="Monteiro-Vitorello C.B."/>
            <person name="Miyaki C.Y."/>
            <person name="Furlan L.R."/>
            <person name="Camargo L.E."/>
            <person name="da Silva A.C."/>
            <person name="Moon D.H."/>
            <person name="Takita M.A."/>
            <person name="Lemos E.G."/>
            <person name="Machado M.A."/>
            <person name="Ferro M.I."/>
            <person name="da Silva F.R."/>
            <person name="Goldman M.H."/>
            <person name="Goldman G.H."/>
            <person name="Lemos M.V."/>
            <person name="El-Dorry H."/>
            <person name="Tsai S.M."/>
            <person name="Carrer H."/>
            <person name="Carraro D.M."/>
            <person name="de Oliveira R.C."/>
            <person name="Nunes L.R."/>
            <person name="Siqueira W.J."/>
            <person name="Coutinho L.L."/>
            <person name="Kimura E.T."/>
            <person name="Ferro E.S."/>
            <person name="Harakava R."/>
            <person name="Kuramae E.E."/>
            <person name="Marino C.L."/>
            <person name="Giglioti E."/>
            <person name="Abreu I.L."/>
            <person name="Alves L.M."/>
            <person name="do Amaral A.M."/>
            <person name="Baia G.S."/>
            <person name="Blanco S.R."/>
            <person name="Brito M.S."/>
            <person name="Cannavan F.S."/>
            <person name="Celestino A.V."/>
            <person name="da Cunha A.F."/>
            <person name="Fenille R.C."/>
            <person name="Ferro J.A."/>
            <person name="Formighieri E.F."/>
            <person name="Kishi L.T."/>
            <person name="Leoni S.G."/>
            <person name="Oliveira A.R."/>
            <person name="Rosa V.E.Jr."/>
            <person name="Sassaki F.T."/>
            <person name="Sena J.A."/>
            <person name="de Souza A.A."/>
            <person name="Truffi D."/>
            <person name="Tsukumo F."/>
            <person name="Yanai G.M."/>
            <person name="Zaros L.G."/>
            <person name="Civerolo E.L."/>
            <person name="Simpson A.J."/>
            <person name="Almeida N.F.Jr."/>
            <person name="Setubal J.C."/>
            <person name="Kitajima J.P."/>
        </authorList>
    </citation>
    <scope>NUCLEOTIDE SEQUENCE [LARGE SCALE GENOMIC DNA]</scope>
    <source>
        <strain evidence="7">Temecula1 / ATCC 700964</strain>
    </source>
</reference>
<feature type="domain" description="UDP-glucose/GDP-mannose dehydrogenase C-terminal" evidence="5">
    <location>
        <begin position="326"/>
        <end position="426"/>
    </location>
</feature>
<evidence type="ECO:0000259" key="5">
    <source>
        <dbReference type="SMART" id="SM00984"/>
    </source>
</evidence>
<dbReference type="Pfam" id="PF03720">
    <property type="entry name" value="UDPG_MGDP_dh_C"/>
    <property type="match status" value="1"/>
</dbReference>
<dbReference type="GO" id="GO:0016628">
    <property type="term" value="F:oxidoreductase activity, acting on the CH-CH group of donors, NAD or NADP as acceptor"/>
    <property type="evidence" value="ECO:0007669"/>
    <property type="project" value="InterPro"/>
</dbReference>
<keyword evidence="2" id="KW-0560">Oxidoreductase</keyword>
<dbReference type="Pfam" id="PF03721">
    <property type="entry name" value="UDPG_MGDP_dh_N"/>
    <property type="match status" value="1"/>
</dbReference>
<gene>
    <name evidence="6" type="primary">vipA</name>
    <name evidence="6" type="ordered locus">PD_0468</name>
</gene>
<sequence length="433" mass="47257">MSGMVADKQGGPTLARIAVVGLGYVGLPLAVAFGRQRPTLGFDIDICRVQQLCAGHDITCEIELEELQAARHLRYSSDPRELSDCQIFIITVPTPIDVVEQPDLGPLRSASMLVASVLKPGDLVIYESTVYPGTTEEVCVPLLEAGSGLRFNVDFHCGYSPERINPGDRKRRLQDICKIISGSTPDITAVVDALYSQIIVAGTWCAPSIRVAEAAKVVENIQRDVNIALVNELALIFDRLGIDTLDVLEAAETKWNFLPFRPGLVGGHCIGVDPYYLLHKSESVGYYPDLIHTARRVNNRVSRHVVDRVVALLGELSVPMTRAVVLVLGVTFKEDCPDLRNSRALDLVRMFRTLGAQVDVCDPCADPQQALEHEAVTLCTEPKAGAYDAIVLAVAHAQYRMYDVATIAALGKSQAVVYDVKSVWPRAAVTDRL</sequence>
<dbReference type="KEGG" id="xft:PD_0468"/>
<dbReference type="SMART" id="SM00984">
    <property type="entry name" value="UDPG_MGDP_dh_C"/>
    <property type="match status" value="1"/>
</dbReference>
<dbReference type="SUPFAM" id="SSF48179">
    <property type="entry name" value="6-phosphogluconate dehydrogenase C-terminal domain-like"/>
    <property type="match status" value="1"/>
</dbReference>
<keyword evidence="3" id="KW-0520">NAD</keyword>
<dbReference type="InterPro" id="IPR008927">
    <property type="entry name" value="6-PGluconate_DH-like_C_sf"/>
</dbReference>
<dbReference type="PANTHER" id="PTHR43491:SF2">
    <property type="entry name" value="UDP-N-ACETYL-D-MANNOSAMINE DEHYDROGENASE"/>
    <property type="match status" value="1"/>
</dbReference>
<dbReference type="PANTHER" id="PTHR43491">
    <property type="entry name" value="UDP-N-ACETYL-D-MANNOSAMINE DEHYDROGENASE"/>
    <property type="match status" value="1"/>
</dbReference>
<dbReference type="GO" id="GO:0016616">
    <property type="term" value="F:oxidoreductase activity, acting on the CH-OH group of donors, NAD or NADP as acceptor"/>
    <property type="evidence" value="ECO:0007669"/>
    <property type="project" value="InterPro"/>
</dbReference>
<dbReference type="GO" id="GO:0051287">
    <property type="term" value="F:NAD binding"/>
    <property type="evidence" value="ECO:0007669"/>
    <property type="project" value="InterPro"/>
</dbReference>
<dbReference type="HOGENOM" id="CLU_023810_3_1_6"/>
<evidence type="ECO:0000256" key="4">
    <source>
        <dbReference type="PIRNR" id="PIRNR000124"/>
    </source>
</evidence>
<name>Q87E54_XYLFT</name>
<evidence type="ECO:0000256" key="2">
    <source>
        <dbReference type="ARBA" id="ARBA00023002"/>
    </source>
</evidence>
<dbReference type="InterPro" id="IPR036220">
    <property type="entry name" value="UDP-Glc/GDP-Man_DH_C_sf"/>
</dbReference>
<dbReference type="Gene3D" id="3.40.50.720">
    <property type="entry name" value="NAD(P)-binding Rossmann-like Domain"/>
    <property type="match status" value="2"/>
</dbReference>
<dbReference type="Pfam" id="PF00984">
    <property type="entry name" value="UDPG_MGDP_dh"/>
    <property type="match status" value="1"/>
</dbReference>
<dbReference type="InterPro" id="IPR028359">
    <property type="entry name" value="UDP_ManNAc/GlcNAc_DH"/>
</dbReference>
<dbReference type="NCBIfam" id="TIGR03026">
    <property type="entry name" value="NDP-sugDHase"/>
    <property type="match status" value="1"/>
</dbReference>
<dbReference type="PIRSF" id="PIRSF000124">
    <property type="entry name" value="UDPglc_GDPman_dh"/>
    <property type="match status" value="1"/>
</dbReference>
<dbReference type="EMBL" id="AE009442">
    <property type="protein sequence ID" value="AAO28346.1"/>
    <property type="molecule type" value="Genomic_DNA"/>
</dbReference>
<comment type="similarity">
    <text evidence="1 4">Belongs to the UDP-glucose/GDP-mannose dehydrogenase family.</text>
</comment>
<evidence type="ECO:0000313" key="6">
    <source>
        <dbReference type="EMBL" id="AAO28346.1"/>
    </source>
</evidence>
<dbReference type="GO" id="GO:0000271">
    <property type="term" value="P:polysaccharide biosynthetic process"/>
    <property type="evidence" value="ECO:0007669"/>
    <property type="project" value="InterPro"/>
</dbReference>
<dbReference type="InterPro" id="IPR036291">
    <property type="entry name" value="NAD(P)-bd_dom_sf"/>
</dbReference>
<dbReference type="SUPFAM" id="SSF51735">
    <property type="entry name" value="NAD(P)-binding Rossmann-fold domains"/>
    <property type="match status" value="1"/>
</dbReference>
<evidence type="ECO:0000313" key="7">
    <source>
        <dbReference type="Proteomes" id="UP000002516"/>
    </source>
</evidence>
<dbReference type="AlphaFoldDB" id="Q87E54"/>
<dbReference type="InterPro" id="IPR017476">
    <property type="entry name" value="UDP-Glc/GDP-Man"/>
</dbReference>
<evidence type="ECO:0000256" key="1">
    <source>
        <dbReference type="ARBA" id="ARBA00006601"/>
    </source>
</evidence>
<evidence type="ECO:0000256" key="3">
    <source>
        <dbReference type="ARBA" id="ARBA00023027"/>
    </source>
</evidence>
<protein>
    <submittedName>
        <fullName evidence="6">Polysaccharide biosynthetic protein</fullName>
    </submittedName>
</protein>
<dbReference type="InterPro" id="IPR001732">
    <property type="entry name" value="UDP-Glc/GDP-Man_DH_N"/>
</dbReference>
<proteinExistence type="inferred from homology"/>
<dbReference type="InterPro" id="IPR014026">
    <property type="entry name" value="UDP-Glc/GDP-Man_DH_dimer"/>
</dbReference>
<accession>Q87E54</accession>